<evidence type="ECO:0000256" key="6">
    <source>
        <dbReference type="SAM" id="MobiDB-lite"/>
    </source>
</evidence>
<name>A0A7S8EDV5_9CHLR</name>
<feature type="transmembrane region" description="Helical" evidence="7">
    <location>
        <begin position="185"/>
        <end position="206"/>
    </location>
</feature>
<proteinExistence type="predicted"/>
<keyword evidence="4 7" id="KW-0472">Membrane</keyword>
<feature type="transmembrane region" description="Helical" evidence="7">
    <location>
        <begin position="524"/>
        <end position="547"/>
    </location>
</feature>
<feature type="transmembrane region" description="Helical" evidence="7">
    <location>
        <begin position="296"/>
        <end position="319"/>
    </location>
</feature>
<dbReference type="Gene3D" id="1.20.5.2700">
    <property type="match status" value="1"/>
</dbReference>
<dbReference type="PANTHER" id="PTHR42829:SF2">
    <property type="entry name" value="NADH-UBIQUINONE OXIDOREDUCTASE CHAIN 5"/>
    <property type="match status" value="1"/>
</dbReference>
<evidence type="ECO:0000256" key="7">
    <source>
        <dbReference type="SAM" id="Phobius"/>
    </source>
</evidence>
<dbReference type="Pfam" id="PF00361">
    <property type="entry name" value="Proton_antipo_M"/>
    <property type="match status" value="1"/>
</dbReference>
<keyword evidence="2 5" id="KW-0812">Transmembrane</keyword>
<dbReference type="InterPro" id="IPR003945">
    <property type="entry name" value="NU5C-like"/>
</dbReference>
<dbReference type="PANTHER" id="PTHR42829">
    <property type="entry name" value="NADH-UBIQUINONE OXIDOREDUCTASE CHAIN 5"/>
    <property type="match status" value="1"/>
</dbReference>
<feature type="compositionally biased region" description="Basic and acidic residues" evidence="6">
    <location>
        <begin position="107"/>
        <end position="124"/>
    </location>
</feature>
<feature type="transmembrane region" description="Helical" evidence="7">
    <location>
        <begin position="376"/>
        <end position="400"/>
    </location>
</feature>
<feature type="compositionally biased region" description="Acidic residues" evidence="6">
    <location>
        <begin position="73"/>
        <end position="92"/>
    </location>
</feature>
<evidence type="ECO:0000256" key="5">
    <source>
        <dbReference type="RuleBase" id="RU000320"/>
    </source>
</evidence>
<reference evidence="9 10" key="1">
    <citation type="submission" date="2020-02" db="EMBL/GenBank/DDBJ databases">
        <authorList>
            <person name="Zheng R.K."/>
            <person name="Sun C.M."/>
        </authorList>
    </citation>
    <scope>NUCLEOTIDE SEQUENCE [LARGE SCALE GENOMIC DNA]</scope>
    <source>
        <strain evidence="10">rifampicinis</strain>
    </source>
</reference>
<keyword evidence="10" id="KW-1185">Reference proteome</keyword>
<organism evidence="9 10">
    <name type="scientific">Phototrophicus methaneseepsis</name>
    <dbReference type="NCBI Taxonomy" id="2710758"/>
    <lineage>
        <taxon>Bacteria</taxon>
        <taxon>Bacillati</taxon>
        <taxon>Chloroflexota</taxon>
        <taxon>Candidatus Thermofontia</taxon>
        <taxon>Phototrophicales</taxon>
        <taxon>Phototrophicaceae</taxon>
        <taxon>Phototrophicus</taxon>
    </lineage>
</organism>
<dbReference type="GO" id="GO:0016020">
    <property type="term" value="C:membrane"/>
    <property type="evidence" value="ECO:0007669"/>
    <property type="project" value="UniProtKB-SubCell"/>
</dbReference>
<dbReference type="InterPro" id="IPR001750">
    <property type="entry name" value="ND/Mrp_TM"/>
</dbReference>
<dbReference type="EMBL" id="CP062983">
    <property type="protein sequence ID" value="QPC85173.1"/>
    <property type="molecule type" value="Genomic_DNA"/>
</dbReference>
<feature type="domain" description="NADH:quinone oxidoreductase/Mrp antiporter transmembrane" evidence="8">
    <location>
        <begin position="192"/>
        <end position="409"/>
    </location>
</feature>
<dbReference type="KEGG" id="pmet:G4Y79_10440"/>
<accession>A0A7S8EDV5</accession>
<feature type="transmembrane region" description="Helical" evidence="7">
    <location>
        <begin position="6"/>
        <end position="28"/>
    </location>
</feature>
<evidence type="ECO:0000313" key="9">
    <source>
        <dbReference type="EMBL" id="QPC85173.1"/>
    </source>
</evidence>
<evidence type="ECO:0000256" key="1">
    <source>
        <dbReference type="ARBA" id="ARBA00004127"/>
    </source>
</evidence>
<dbReference type="GO" id="GO:0012505">
    <property type="term" value="C:endomembrane system"/>
    <property type="evidence" value="ECO:0007669"/>
    <property type="project" value="UniProtKB-SubCell"/>
</dbReference>
<keyword evidence="3 7" id="KW-1133">Transmembrane helix</keyword>
<dbReference type="Proteomes" id="UP000594468">
    <property type="component" value="Chromosome"/>
</dbReference>
<protein>
    <recommendedName>
        <fullName evidence="8">NADH:quinone oxidoreductase/Mrp antiporter transmembrane domain-containing protein</fullName>
    </recommendedName>
</protein>
<dbReference type="AlphaFoldDB" id="A0A7S8EDV5"/>
<feature type="transmembrane region" description="Helical" evidence="7">
    <location>
        <begin position="465"/>
        <end position="487"/>
    </location>
</feature>
<dbReference type="GO" id="GO:0015990">
    <property type="term" value="P:electron transport coupled proton transport"/>
    <property type="evidence" value="ECO:0007669"/>
    <property type="project" value="TreeGrafter"/>
</dbReference>
<feature type="transmembrane region" description="Helical" evidence="7">
    <location>
        <begin position="671"/>
        <end position="691"/>
    </location>
</feature>
<dbReference type="GO" id="GO:0008137">
    <property type="term" value="F:NADH dehydrogenase (ubiquinone) activity"/>
    <property type="evidence" value="ECO:0007669"/>
    <property type="project" value="InterPro"/>
</dbReference>
<dbReference type="PRINTS" id="PR01434">
    <property type="entry name" value="NADHDHGNASE5"/>
</dbReference>
<feature type="transmembrane region" description="Helical" evidence="7">
    <location>
        <begin position="257"/>
        <end position="276"/>
    </location>
</feature>
<evidence type="ECO:0000256" key="2">
    <source>
        <dbReference type="ARBA" id="ARBA00022692"/>
    </source>
</evidence>
<evidence type="ECO:0000256" key="3">
    <source>
        <dbReference type="ARBA" id="ARBA00022989"/>
    </source>
</evidence>
<dbReference type="GO" id="GO:0042773">
    <property type="term" value="P:ATP synthesis coupled electron transport"/>
    <property type="evidence" value="ECO:0007669"/>
    <property type="project" value="InterPro"/>
</dbReference>
<evidence type="ECO:0000259" key="8">
    <source>
        <dbReference type="Pfam" id="PF00361"/>
    </source>
</evidence>
<evidence type="ECO:0000313" key="10">
    <source>
        <dbReference type="Proteomes" id="UP000594468"/>
    </source>
</evidence>
<feature type="transmembrane region" description="Helical" evidence="7">
    <location>
        <begin position="226"/>
        <end position="245"/>
    </location>
</feature>
<dbReference type="GO" id="GO:0003954">
    <property type="term" value="F:NADH dehydrogenase activity"/>
    <property type="evidence" value="ECO:0007669"/>
    <property type="project" value="TreeGrafter"/>
</dbReference>
<feature type="region of interest" description="Disordered" evidence="6">
    <location>
        <begin position="71"/>
        <end position="95"/>
    </location>
</feature>
<comment type="subcellular location">
    <subcellularLocation>
        <location evidence="1">Endomembrane system</location>
        <topology evidence="1">Multi-pass membrane protein</topology>
    </subcellularLocation>
    <subcellularLocation>
        <location evidence="5">Membrane</location>
        <topology evidence="5">Multi-pass membrane protein</topology>
    </subcellularLocation>
</comment>
<sequence length="695" mass="75119">MIANRVGDFGIIMATILIFWTFGTVNYYSPGEVANSCYVLEHAESISAEQAEHGECDAEAVEAFATGAVGEHEEGEAEGSEEATEESSEVEGEANAGIVLVQETETEGEHAEEAEAEGEHGEEAAHGAHMSVEDMTNANFMPDQMGVFAQLDALVNLDEGETIPWAVSPDGTVIERGREVQFGPYSADISVVLFLIIVFIVLGVSGKSAQIPLFVWLPDAMAGPTPVSALMHAATMVTAGVYLLVRSNVFITYSPEGRLLIAIIGTATALVAGLTAVGQWDIKRVLAFSTVSQLGFMVAAIGVGAYVAAIFHLVTHAVFKALLFLGSGSVIHGVEHGEHHVHELHAHDHHGDHHDDHGEPFDPQDMRNMGGLRARMPITFVTYLIGTFALSGLPIFAGFWSKDEILLDALVHGGESTNVLDQLSGFIVFFGLLVAAGFTAFYMWRQIQMVFFGEPRSEAARHAPESVPSMTIPLIVLAIGATFIGLINVPGGAWPFTLFYKLHEFGHFLEASIPSITTGHTLDFNWLLAGLATAVAFGAIFLAHSIYAGNKAVRGEHGAVDGRDPLQDNGSTSQIFTAANRRLYWDDFYFAVFIRPYQRIAAFFADVIDWNFWHDYVHDKVIKRGYDTISQLLANPLDIGLIDGAVNGVGRLVSYLSGRFRTAQTGYVRTYAVVLLLGVVAVIVLMVLPLIPIGS</sequence>
<feature type="region of interest" description="Disordered" evidence="6">
    <location>
        <begin position="105"/>
        <end position="124"/>
    </location>
</feature>
<feature type="transmembrane region" description="Helical" evidence="7">
    <location>
        <begin position="423"/>
        <end position="444"/>
    </location>
</feature>
<gene>
    <name evidence="9" type="ORF">G4Y79_10440</name>
</gene>
<evidence type="ECO:0000256" key="4">
    <source>
        <dbReference type="ARBA" id="ARBA00023136"/>
    </source>
</evidence>